<accession>A0A2C6CL87</accession>
<reference evidence="3 6" key="3">
    <citation type="submission" date="2018-07" db="EMBL/GenBank/DDBJ databases">
        <title>Mechanisms of high-level aminoglycoside resistance among Gram-negative pathogens in Brazil.</title>
        <authorList>
            <person name="Ballaben A.S."/>
            <person name="Darini A.L.C."/>
            <person name="Doi Y."/>
        </authorList>
    </citation>
    <scope>NUCLEOTIDE SEQUENCE [LARGE SCALE GENOMIC DNA]</scope>
    <source>
        <strain evidence="3 6">B2-305</strain>
    </source>
</reference>
<evidence type="ECO:0000313" key="5">
    <source>
        <dbReference type="Proteomes" id="UP000194857"/>
    </source>
</evidence>
<evidence type="ECO:0000313" key="7">
    <source>
        <dbReference type="Proteomes" id="UP000284767"/>
    </source>
</evidence>
<keyword evidence="2" id="KW-0540">Nuclease</keyword>
<dbReference type="Proteomes" id="UP000284767">
    <property type="component" value="Unassembled WGS sequence"/>
</dbReference>
<dbReference type="Proteomes" id="UP000194857">
    <property type="component" value="Unassembled WGS sequence"/>
</dbReference>
<evidence type="ECO:0000313" key="2">
    <source>
        <dbReference type="EMBL" id="OTI59037.1"/>
    </source>
</evidence>
<reference evidence="4 7" key="2">
    <citation type="submission" date="2017-08" db="EMBL/GenBank/DDBJ databases">
        <authorList>
            <person name="Feschi L."/>
            <person name="Jeukens J."/>
            <person name="Emond-Rheault J.-G."/>
            <person name="Kukavica-Ibrulj I."/>
            <person name="Boyle B."/>
            <person name="Levesque R.C."/>
        </authorList>
    </citation>
    <scope>NUCLEOTIDE SEQUENCE [LARGE SCALE GENOMIC DNA]</scope>
    <source>
        <strain evidence="4 7">PA-W36</strain>
    </source>
</reference>
<dbReference type="EMBL" id="NFFZ01000012">
    <property type="protein sequence ID" value="OTI59037.1"/>
    <property type="molecule type" value="Genomic_DNA"/>
</dbReference>
<reference evidence="2 5" key="1">
    <citation type="submission" date="2017-05" db="EMBL/GenBank/DDBJ databases">
        <authorList>
            <person name="Song R."/>
            <person name="Chenine A.L."/>
            <person name="Ruprecht R.M."/>
        </authorList>
    </citation>
    <scope>NUCLEOTIDE SEQUENCE [LARGE SCALE GENOMIC DNA]</scope>
    <source>
        <strain evidence="2 5">S567_C10_BS</strain>
    </source>
</reference>
<keyword evidence="2" id="KW-0255">Endonuclease</keyword>
<dbReference type="EMBL" id="NSNE01000025">
    <property type="protein sequence ID" value="RPM05491.1"/>
    <property type="molecule type" value="Genomic_DNA"/>
</dbReference>
<protein>
    <submittedName>
        <fullName evidence="2">Endonuclease</fullName>
    </submittedName>
</protein>
<dbReference type="GO" id="GO:0004519">
    <property type="term" value="F:endonuclease activity"/>
    <property type="evidence" value="ECO:0007669"/>
    <property type="project" value="UniProtKB-KW"/>
</dbReference>
<dbReference type="EMBL" id="QORE01000209">
    <property type="protein sequence ID" value="RCI75237.1"/>
    <property type="molecule type" value="Genomic_DNA"/>
</dbReference>
<keyword evidence="2" id="KW-0378">Hydrolase</keyword>
<evidence type="ECO:0000313" key="6">
    <source>
        <dbReference type="Proteomes" id="UP000253594"/>
    </source>
</evidence>
<evidence type="ECO:0000313" key="4">
    <source>
        <dbReference type="EMBL" id="RPM05491.1"/>
    </source>
</evidence>
<organism evidence="2 5">
    <name type="scientific">Pseudomonas aeruginosa</name>
    <dbReference type="NCBI Taxonomy" id="287"/>
    <lineage>
        <taxon>Bacteria</taxon>
        <taxon>Pseudomonadati</taxon>
        <taxon>Pseudomonadota</taxon>
        <taxon>Gammaproteobacteria</taxon>
        <taxon>Pseudomonadales</taxon>
        <taxon>Pseudomonadaceae</taxon>
        <taxon>Pseudomonas</taxon>
    </lineage>
</organism>
<evidence type="ECO:0000313" key="3">
    <source>
        <dbReference type="EMBL" id="RCI75237.1"/>
    </source>
</evidence>
<reference evidence="4 7" key="4">
    <citation type="submission" date="2019-01" db="EMBL/GenBank/DDBJ databases">
        <title>The Pseudomonas aeruginosa pan-genome provides new insights on its population structure, horizontal gene transfer and pathogenicity.</title>
        <authorList>
            <person name="Freschi L."/>
            <person name="Vincent A.T."/>
            <person name="Jeukens J."/>
            <person name="Emond-Rheault J.-G."/>
            <person name="Kukavica-Ibrulj I."/>
            <person name="Dupont M.-J."/>
            <person name="Charette S.J."/>
            <person name="Boyle B."/>
            <person name="Levesque R.C."/>
        </authorList>
    </citation>
    <scope>NUCLEOTIDE SEQUENCE [LARGE SCALE GENOMIC DNA]</scope>
    <source>
        <strain evidence="4 7">PA-W36</strain>
    </source>
</reference>
<comment type="caution">
    <text evidence="2">The sequence shown here is derived from an EMBL/GenBank/DDBJ whole genome shotgun (WGS) entry which is preliminary data.</text>
</comment>
<gene>
    <name evidence="2" type="ORF">CAZ10_22175</name>
    <name evidence="3" type="ORF">DT376_08715</name>
    <name evidence="4" type="ORF">IPC1295_29710</name>
</gene>
<proteinExistence type="predicted"/>
<sequence length="51" mass="5609">MVKGRSLVGHLGFSNAVSVPQSRRTGEAPATAEAKNIRNCRRFERKRTNPG</sequence>
<feature type="region of interest" description="Disordered" evidence="1">
    <location>
        <begin position="1"/>
        <end position="51"/>
    </location>
</feature>
<dbReference type="AlphaFoldDB" id="A0A2C6CL87"/>
<name>A0A2C6CL87_PSEAI</name>
<evidence type="ECO:0000256" key="1">
    <source>
        <dbReference type="SAM" id="MobiDB-lite"/>
    </source>
</evidence>
<dbReference type="Proteomes" id="UP000253594">
    <property type="component" value="Unassembled WGS sequence"/>
</dbReference>